<accession>A0ACB8DQK9</accession>
<comment type="caution">
    <text evidence="1">The sequence shown here is derived from an EMBL/GenBank/DDBJ whole genome shotgun (WGS) entry which is preliminary data.</text>
</comment>
<gene>
    <name evidence="1" type="ORF">HPB49_017512</name>
</gene>
<reference evidence="1" key="1">
    <citation type="submission" date="2020-05" db="EMBL/GenBank/DDBJ databases">
        <title>Large-scale comparative analyses of tick genomes elucidate their genetic diversity and vector capacities.</title>
        <authorList>
            <person name="Jia N."/>
            <person name="Wang J."/>
            <person name="Shi W."/>
            <person name="Du L."/>
            <person name="Sun Y."/>
            <person name="Zhan W."/>
            <person name="Jiang J."/>
            <person name="Wang Q."/>
            <person name="Zhang B."/>
            <person name="Ji P."/>
            <person name="Sakyi L.B."/>
            <person name="Cui X."/>
            <person name="Yuan T."/>
            <person name="Jiang B."/>
            <person name="Yang W."/>
            <person name="Lam T.T.-Y."/>
            <person name="Chang Q."/>
            <person name="Ding S."/>
            <person name="Wang X."/>
            <person name="Zhu J."/>
            <person name="Ruan X."/>
            <person name="Zhao L."/>
            <person name="Wei J."/>
            <person name="Que T."/>
            <person name="Du C."/>
            <person name="Cheng J."/>
            <person name="Dai P."/>
            <person name="Han X."/>
            <person name="Huang E."/>
            <person name="Gao Y."/>
            <person name="Liu J."/>
            <person name="Shao H."/>
            <person name="Ye R."/>
            <person name="Li L."/>
            <person name="Wei W."/>
            <person name="Wang X."/>
            <person name="Wang C."/>
            <person name="Yang T."/>
            <person name="Huo Q."/>
            <person name="Li W."/>
            <person name="Guo W."/>
            <person name="Chen H."/>
            <person name="Zhou L."/>
            <person name="Ni X."/>
            <person name="Tian J."/>
            <person name="Zhou Y."/>
            <person name="Sheng Y."/>
            <person name="Liu T."/>
            <person name="Pan Y."/>
            <person name="Xia L."/>
            <person name="Li J."/>
            <person name="Zhao F."/>
            <person name="Cao W."/>
        </authorList>
    </citation>
    <scope>NUCLEOTIDE SEQUENCE</scope>
    <source>
        <strain evidence="1">Dsil-2018</strain>
    </source>
</reference>
<name>A0ACB8DQK9_DERSI</name>
<dbReference type="Proteomes" id="UP000821865">
    <property type="component" value="Chromosome 10"/>
</dbReference>
<organism evidence="1 2">
    <name type="scientific">Dermacentor silvarum</name>
    <name type="common">Tick</name>
    <dbReference type="NCBI Taxonomy" id="543639"/>
    <lineage>
        <taxon>Eukaryota</taxon>
        <taxon>Metazoa</taxon>
        <taxon>Ecdysozoa</taxon>
        <taxon>Arthropoda</taxon>
        <taxon>Chelicerata</taxon>
        <taxon>Arachnida</taxon>
        <taxon>Acari</taxon>
        <taxon>Parasitiformes</taxon>
        <taxon>Ixodida</taxon>
        <taxon>Ixodoidea</taxon>
        <taxon>Ixodidae</taxon>
        <taxon>Rhipicephalinae</taxon>
        <taxon>Dermacentor</taxon>
    </lineage>
</organism>
<proteinExistence type="predicted"/>
<sequence length="448" mass="50025">MLRNLAANEQQRLLDCFNETWRSGQVPESWRLAIVAPILKARKPAGDLSSYRPVSLTSAACKVMGFLVDQQTCFRRQRSTADSIADVVSTLEEAKARGDIVLLVLIDIKGAFDGLPHPAIQQALDLLGIGGNPRRFITSFLKERTLQVRVGKAKSSPRAVAAGVPQGSVVSPFLFNLAMARLPVALPIDPHFPVESSIYADDIALWVRGRPQHLRSARKSDDQNSSIRRRSRIDFVMPHSTLSRSNDDSDNHLGREPQRSSGQRHVPTVNRGPSTYVLQGYDCYFLNSRSITFVEPLPRVRVCTGCSVVPARAVQLPCGHTLCELCEYDAFVRAAAEAQPNQLDSTVAMHHDGVCPEDGTPFAEFELRILTFSMEQLHRHVTLCVNARFGCSFQAELKQLKEHCFSDCCFRRKTCRYCGKDNILACDTEQHSRRCLPWYIDASIQAEN</sequence>
<keyword evidence="2" id="KW-1185">Reference proteome</keyword>
<evidence type="ECO:0000313" key="1">
    <source>
        <dbReference type="EMBL" id="KAH7974631.1"/>
    </source>
</evidence>
<evidence type="ECO:0000313" key="2">
    <source>
        <dbReference type="Proteomes" id="UP000821865"/>
    </source>
</evidence>
<protein>
    <submittedName>
        <fullName evidence="1">Uncharacterized protein</fullName>
    </submittedName>
</protein>
<dbReference type="EMBL" id="CM023479">
    <property type="protein sequence ID" value="KAH7974631.1"/>
    <property type="molecule type" value="Genomic_DNA"/>
</dbReference>